<dbReference type="EC" id="6.2.1.64" evidence="4"/>
<keyword evidence="2 4" id="KW-0833">Ubl conjugation pathway</keyword>
<keyword evidence="4" id="KW-0436">Ligase</keyword>
<dbReference type="SUPFAM" id="SSF69572">
    <property type="entry name" value="Activating enzymes of the ubiquitin-like proteins"/>
    <property type="match status" value="1"/>
</dbReference>
<keyword evidence="1 4" id="KW-0547">Nucleotide-binding</keyword>
<dbReference type="Proteomes" id="UP000078348">
    <property type="component" value="Unassembled WGS sequence"/>
</dbReference>
<comment type="function">
    <text evidence="4">Catalytic subunit of the dimeric E1 enzyme, which activates NEDD8.</text>
</comment>
<dbReference type="PANTHER" id="PTHR10953:SF6">
    <property type="entry name" value="NEDD8-ACTIVATING ENZYME E1 CATALYTIC SUBUNIT"/>
    <property type="match status" value="1"/>
</dbReference>
<protein>
    <recommendedName>
        <fullName evidence="4">NEDD8-activating enzyme E1 catalytic subunit</fullName>
        <ecNumber evidence="4">6.2.1.64</ecNumber>
    </recommendedName>
</protein>
<evidence type="ECO:0000256" key="4">
    <source>
        <dbReference type="RuleBase" id="RU368009"/>
    </source>
</evidence>
<keyword evidence="7" id="KW-1185">Reference proteome</keyword>
<dbReference type="GO" id="GO:0019781">
    <property type="term" value="F:NEDD8 activating enzyme activity"/>
    <property type="evidence" value="ECO:0007669"/>
    <property type="project" value="UniProtKB-UniRule"/>
</dbReference>
<dbReference type="EMBL" id="LXWW01000556">
    <property type="protein sequence ID" value="OAO12263.1"/>
    <property type="molecule type" value="Genomic_DNA"/>
</dbReference>
<dbReference type="InterPro" id="IPR000594">
    <property type="entry name" value="ThiF_NAD_FAD-bd"/>
</dbReference>
<proteinExistence type="inferred from homology"/>
<dbReference type="PANTHER" id="PTHR10953">
    <property type="entry name" value="UBIQUITIN-ACTIVATING ENZYME E1"/>
    <property type="match status" value="1"/>
</dbReference>
<evidence type="ECO:0000256" key="2">
    <source>
        <dbReference type="ARBA" id="ARBA00022786"/>
    </source>
</evidence>
<dbReference type="GO" id="GO:0045116">
    <property type="term" value="P:protein neddylation"/>
    <property type="evidence" value="ECO:0007669"/>
    <property type="project" value="UniProtKB-UniRule"/>
</dbReference>
<dbReference type="AlphaFoldDB" id="A0A196S5A1"/>
<dbReference type="UniPathway" id="UPA00885"/>
<comment type="caution">
    <text evidence="6">The sequence shown here is derived from an EMBL/GenBank/DDBJ whole genome shotgun (WGS) entry which is preliminary data.</text>
</comment>
<dbReference type="InterPro" id="IPR035985">
    <property type="entry name" value="Ubiquitin-activating_enz"/>
</dbReference>
<gene>
    <name evidence="6" type="ORF">AV274_6066</name>
</gene>
<evidence type="ECO:0000313" key="6">
    <source>
        <dbReference type="EMBL" id="OAO12263.1"/>
    </source>
</evidence>
<dbReference type="OrthoDB" id="10255449at2759"/>
<sequence>MWDPSLYSLDSKSTARVCIVGMGGLGCEVLRILARSDYHELWIVDMDRVELDNTRRQILYDTEDIGKLKVEAAKAHIEARYPFLHIHAVGKWLQDLSPSFFESIDIVLGCVDTIEGRESINQLAIAHSKVYIDGGSMGFGGQVQLIVPHVTPCFHCLSGLFAPASAAQVPLCTLIARPTKPEHCVTYVSSVLWEKEHGQMALDAEKAEHLQWVHAHALERAQAFGIEPFPLEITSLILHNAVVTLPTTNAIIASLMASLLRRIMGRESIDANYIIYRGDDGEFLERLWMERDANCLCCGEQQIIAVPLHPTMTVRSLVERVVVREECCRRLSLWLGLTPLFATKPAALRRLTATNAEKTLAEVGVQPHASLELHFTSLDGEEHVVQIQLE</sequence>
<comment type="catalytic activity">
    <reaction evidence="4">
        <text>ATP + [NEDD8 protein] + [E1 NEDD8-activating enzyme]-L-cysteine = AMP + diphosphate + [E1 NEDD8-activating enzyme]-S-[NEDD8 protein]-yl-L-cysteine.</text>
        <dbReference type="EC" id="6.2.1.64"/>
    </reaction>
</comment>
<evidence type="ECO:0000256" key="1">
    <source>
        <dbReference type="ARBA" id="ARBA00022741"/>
    </source>
</evidence>
<dbReference type="GO" id="GO:0005524">
    <property type="term" value="F:ATP binding"/>
    <property type="evidence" value="ECO:0007669"/>
    <property type="project" value="UniProtKB-UniRule"/>
</dbReference>
<dbReference type="InterPro" id="IPR045886">
    <property type="entry name" value="ThiF/MoeB/HesA"/>
</dbReference>
<dbReference type="Pfam" id="PF00899">
    <property type="entry name" value="ThiF"/>
    <property type="match status" value="1"/>
</dbReference>
<organism evidence="6 7">
    <name type="scientific">Blastocystis sp. subtype 1 (strain ATCC 50177 / NandII)</name>
    <dbReference type="NCBI Taxonomy" id="478820"/>
    <lineage>
        <taxon>Eukaryota</taxon>
        <taxon>Sar</taxon>
        <taxon>Stramenopiles</taxon>
        <taxon>Bigyra</taxon>
        <taxon>Opalozoa</taxon>
        <taxon>Opalinata</taxon>
        <taxon>Blastocystidae</taxon>
        <taxon>Blastocystis</taxon>
    </lineage>
</organism>
<name>A0A196S5A1_BLAHN</name>
<accession>A0A196S5A1</accession>
<evidence type="ECO:0000313" key="7">
    <source>
        <dbReference type="Proteomes" id="UP000078348"/>
    </source>
</evidence>
<dbReference type="Gene3D" id="3.40.50.720">
    <property type="entry name" value="NAD(P)-binding Rossmann-like Domain"/>
    <property type="match status" value="1"/>
</dbReference>
<feature type="domain" description="THIF-type NAD/FAD binding fold" evidence="5">
    <location>
        <begin position="13"/>
        <end position="295"/>
    </location>
</feature>
<comment type="pathway">
    <text evidence="4">Protein modification; protein neddylation.</text>
</comment>
<dbReference type="InterPro" id="IPR023318">
    <property type="entry name" value="Ub_act_enz_dom_a_sf"/>
</dbReference>
<keyword evidence="3 4" id="KW-0067">ATP-binding</keyword>
<dbReference type="GO" id="GO:0005737">
    <property type="term" value="C:cytoplasm"/>
    <property type="evidence" value="ECO:0007669"/>
    <property type="project" value="TreeGrafter"/>
</dbReference>
<dbReference type="GO" id="GO:0005634">
    <property type="term" value="C:nucleus"/>
    <property type="evidence" value="ECO:0007669"/>
    <property type="project" value="TreeGrafter"/>
</dbReference>
<dbReference type="STRING" id="478820.A0A196S5A1"/>
<dbReference type="Gene3D" id="1.10.10.520">
    <property type="entry name" value="Ubiquitin activating enzymes (Uba3). Chain: B, domain 2"/>
    <property type="match status" value="1"/>
</dbReference>
<reference evidence="6 7" key="1">
    <citation type="submission" date="2016-05" db="EMBL/GenBank/DDBJ databases">
        <title>Nuclear genome of Blastocystis sp. subtype 1 NandII.</title>
        <authorList>
            <person name="Gentekaki E."/>
            <person name="Curtis B."/>
            <person name="Stairs C."/>
            <person name="Eme L."/>
            <person name="Herman E."/>
            <person name="Klimes V."/>
            <person name="Arias M.C."/>
            <person name="Elias M."/>
            <person name="Hilliou F."/>
            <person name="Klute M."/>
            <person name="Malik S.-B."/>
            <person name="Pightling A."/>
            <person name="Rachubinski R."/>
            <person name="Salas D."/>
            <person name="Schlacht A."/>
            <person name="Suga H."/>
            <person name="Archibald J."/>
            <person name="Ball S.G."/>
            <person name="Clark G."/>
            <person name="Dacks J."/>
            <person name="Van Der Giezen M."/>
            <person name="Tsaousis A."/>
            <person name="Roger A."/>
        </authorList>
    </citation>
    <scope>NUCLEOTIDE SEQUENCE [LARGE SCALE GENOMIC DNA]</scope>
    <source>
        <strain evidence="7">ATCC 50177 / NandII</strain>
    </source>
</reference>
<evidence type="ECO:0000259" key="5">
    <source>
        <dbReference type="Pfam" id="PF00899"/>
    </source>
</evidence>
<evidence type="ECO:0000256" key="3">
    <source>
        <dbReference type="ARBA" id="ARBA00022840"/>
    </source>
</evidence>
<comment type="similarity">
    <text evidence="4">Belongs to the ubiquitin-activating E1 family. UBA3 subfamily.</text>
</comment>